<dbReference type="InterPro" id="IPR007887">
    <property type="entry name" value="MecA_N"/>
</dbReference>
<dbReference type="PROSITE" id="PS51257">
    <property type="entry name" value="PROKAR_LIPOPROTEIN"/>
    <property type="match status" value="1"/>
</dbReference>
<dbReference type="GO" id="GO:0005886">
    <property type="term" value="C:plasma membrane"/>
    <property type="evidence" value="ECO:0007669"/>
    <property type="project" value="TreeGrafter"/>
</dbReference>
<dbReference type="EMBL" id="CP136958">
    <property type="protein sequence ID" value="WOT03070.1"/>
    <property type="molecule type" value="Genomic_DNA"/>
</dbReference>
<dbReference type="InterPro" id="IPR050515">
    <property type="entry name" value="Beta-lactam/transpept"/>
</dbReference>
<organism evidence="3 4">
    <name type="scientific">Corynebacterium pyruviciproducens</name>
    <dbReference type="NCBI Taxonomy" id="598660"/>
    <lineage>
        <taxon>Bacteria</taxon>
        <taxon>Bacillati</taxon>
        <taxon>Actinomycetota</taxon>
        <taxon>Actinomycetes</taxon>
        <taxon>Mycobacteriales</taxon>
        <taxon>Corynebacteriaceae</taxon>
        <taxon>Corynebacterium</taxon>
    </lineage>
</organism>
<evidence type="ECO:0000259" key="1">
    <source>
        <dbReference type="Pfam" id="PF00905"/>
    </source>
</evidence>
<dbReference type="PANTHER" id="PTHR30627:SF24">
    <property type="entry name" value="PENICILLIN-BINDING PROTEIN 4B"/>
    <property type="match status" value="1"/>
</dbReference>
<sequence>MNRRIIATCTVLLVTTAGLYSCTPKPSTANPVVEEFAQALSDEDYEAAAQLTDQPEIALAQLQQSAQGLQAEGIEASVTGVDNADTLATGHLEMTWELPRDREFSYQAEVSLNKVNKKWVIRWVPAAIHPTLGTNQHLELRPIEAQRASVVTQDGVEILVPGVKHRIVVDKSETTSIPGTVTKISTVLTELGQPPLAVAEVARNIAETDGVYSVATVPQEVGEAVKQQLAGVSGVTINDEAALVRPLPDFAPELVSAVEKEVTEKVEGTNGWKVVTANNDGAVIDTLDSHDPQLQAAVSVSLDHKVQEAAQAAVDRRPEMKVMLVAMRPSDGAILGIAQTKKADEDGNLALMGLFPPGSSFKIITAMTGMNSQGLVPGSTVPCPGTMELGTRIVTNYNSFSRGMTSLTDAFASSCNTTFADISYRLAPGELKQMGQRFGLGVDYIVPGLQTVTGSVPEGEEPLDRIDAGYGQGDDLVSPFGMALVSSTAAHGSTPVPWLIGGLETEVKNPAEPPSPEQIAALQGLMRAVVTQGTARGMQAGGEIHAKTGEAEFAGGSHAWFTGYRDDLAFATLIVGGGGSESATAVTDAFFTELDRPS</sequence>
<dbReference type="RefSeq" id="WP_101678292.1">
    <property type="nucleotide sequence ID" value="NZ_CAMYCO010000009.1"/>
</dbReference>
<dbReference type="InterPro" id="IPR012338">
    <property type="entry name" value="Beta-lactam/transpept-like"/>
</dbReference>
<name>A0AAF0YTC7_9CORY</name>
<dbReference type="Pfam" id="PF00905">
    <property type="entry name" value="Transpeptidase"/>
    <property type="match status" value="1"/>
</dbReference>
<feature type="domain" description="NTF2-like N-terminal transpeptidase" evidence="2">
    <location>
        <begin position="29"/>
        <end position="136"/>
    </location>
</feature>
<dbReference type="AlphaFoldDB" id="A0AAF0YTC7"/>
<dbReference type="GO" id="GO:0071555">
    <property type="term" value="P:cell wall organization"/>
    <property type="evidence" value="ECO:0007669"/>
    <property type="project" value="TreeGrafter"/>
</dbReference>
<dbReference type="PANTHER" id="PTHR30627">
    <property type="entry name" value="PEPTIDOGLYCAN D,D-TRANSPEPTIDASE"/>
    <property type="match status" value="1"/>
</dbReference>
<dbReference type="Proteomes" id="UP000234560">
    <property type="component" value="Chromosome"/>
</dbReference>
<protein>
    <submittedName>
        <fullName evidence="3">Penicillin-binding transpeptidase domain-containing protein</fullName>
    </submittedName>
</protein>
<reference evidence="3" key="1">
    <citation type="submission" date="2017-12" db="EMBL/GenBank/DDBJ databases">
        <authorList>
            <person name="Thomas-White K."/>
            <person name="Wolfe A.J."/>
        </authorList>
    </citation>
    <scope>NUCLEOTIDE SEQUENCE</scope>
    <source>
        <strain evidence="3">UMB0763</strain>
    </source>
</reference>
<reference evidence="3" key="2">
    <citation type="submission" date="2023-10" db="EMBL/GenBank/DDBJ databases">
        <authorList>
            <person name="Choi B."/>
        </authorList>
    </citation>
    <scope>NUCLEOTIDE SEQUENCE</scope>
    <source>
        <strain evidence="3">UMB0763</strain>
    </source>
</reference>
<dbReference type="Gene3D" id="3.40.710.10">
    <property type="entry name" value="DD-peptidase/beta-lactamase superfamily"/>
    <property type="match status" value="1"/>
</dbReference>
<dbReference type="GO" id="GO:0008658">
    <property type="term" value="F:penicillin binding"/>
    <property type="evidence" value="ECO:0007669"/>
    <property type="project" value="InterPro"/>
</dbReference>
<feature type="domain" description="Penicillin-binding protein transpeptidase" evidence="1">
    <location>
        <begin position="323"/>
        <end position="586"/>
    </location>
</feature>
<accession>A0AAF0YTC7</accession>
<dbReference type="GO" id="GO:0046677">
    <property type="term" value="P:response to antibiotic"/>
    <property type="evidence" value="ECO:0007669"/>
    <property type="project" value="InterPro"/>
</dbReference>
<dbReference type="GO" id="GO:0071972">
    <property type="term" value="F:peptidoglycan L,D-transpeptidase activity"/>
    <property type="evidence" value="ECO:0007669"/>
    <property type="project" value="TreeGrafter"/>
</dbReference>
<evidence type="ECO:0000259" key="2">
    <source>
        <dbReference type="Pfam" id="PF05223"/>
    </source>
</evidence>
<dbReference type="KEGG" id="cpyr:CYJ47_04690"/>
<dbReference type="Pfam" id="PF05223">
    <property type="entry name" value="MecA_N"/>
    <property type="match status" value="1"/>
</dbReference>
<dbReference type="InterPro" id="IPR001460">
    <property type="entry name" value="PCN-bd_Tpept"/>
</dbReference>
<gene>
    <name evidence="3" type="ORF">CYJ47_04690</name>
</gene>
<dbReference type="SUPFAM" id="SSF56601">
    <property type="entry name" value="beta-lactamase/transpeptidase-like"/>
    <property type="match status" value="1"/>
</dbReference>
<evidence type="ECO:0000313" key="4">
    <source>
        <dbReference type="Proteomes" id="UP000234560"/>
    </source>
</evidence>
<proteinExistence type="predicted"/>
<evidence type="ECO:0000313" key="3">
    <source>
        <dbReference type="EMBL" id="WOT03070.1"/>
    </source>
</evidence>